<keyword evidence="1" id="KW-0812">Transmembrane</keyword>
<organism evidence="2 3">
    <name type="scientific">Pseudonocardia yuanmonensis</name>
    <dbReference type="NCBI Taxonomy" id="1095914"/>
    <lineage>
        <taxon>Bacteria</taxon>
        <taxon>Bacillati</taxon>
        <taxon>Actinomycetota</taxon>
        <taxon>Actinomycetes</taxon>
        <taxon>Pseudonocardiales</taxon>
        <taxon>Pseudonocardiaceae</taxon>
        <taxon>Pseudonocardia</taxon>
    </lineage>
</organism>
<name>A0ABP8XWU0_9PSEU</name>
<dbReference type="EMBL" id="BAABIC010000046">
    <property type="protein sequence ID" value="GAA4714867.1"/>
    <property type="molecule type" value="Genomic_DNA"/>
</dbReference>
<reference evidence="3" key="1">
    <citation type="journal article" date="2019" name="Int. J. Syst. Evol. Microbiol.">
        <title>The Global Catalogue of Microorganisms (GCM) 10K type strain sequencing project: providing services to taxonomists for standard genome sequencing and annotation.</title>
        <authorList>
            <consortium name="The Broad Institute Genomics Platform"/>
            <consortium name="The Broad Institute Genome Sequencing Center for Infectious Disease"/>
            <person name="Wu L."/>
            <person name="Ma J."/>
        </authorList>
    </citation>
    <scope>NUCLEOTIDE SEQUENCE [LARGE SCALE GENOMIC DNA]</scope>
    <source>
        <strain evidence="3">JCM 18055</strain>
    </source>
</reference>
<comment type="caution">
    <text evidence="2">The sequence shown here is derived from an EMBL/GenBank/DDBJ whole genome shotgun (WGS) entry which is preliminary data.</text>
</comment>
<protein>
    <submittedName>
        <fullName evidence="2">DUF1269 domain-containing protein</fullName>
    </submittedName>
</protein>
<evidence type="ECO:0000256" key="1">
    <source>
        <dbReference type="SAM" id="Phobius"/>
    </source>
</evidence>
<keyword evidence="3" id="KW-1185">Reference proteome</keyword>
<keyword evidence="1" id="KW-1133">Transmembrane helix</keyword>
<dbReference type="InterPro" id="IPR009200">
    <property type="entry name" value="DUF1269_membrane"/>
</dbReference>
<gene>
    <name evidence="2" type="ORF">GCM10023215_67590</name>
</gene>
<dbReference type="Pfam" id="PF06897">
    <property type="entry name" value="DUF1269"/>
    <property type="match status" value="1"/>
</dbReference>
<dbReference type="RefSeq" id="WP_345384896.1">
    <property type="nucleotide sequence ID" value="NZ_BAABIC010000046.1"/>
</dbReference>
<sequence>MATLTVWKFDDPGGARRALDVVERLQKQELLTLEDAAIVTWPEGRKKPKTEQLHSMSGAGALGGSFWGLLFGLLFFVPLLGMAVGAAMGALAGSMSDIGIDDRFIKEVREKVTPGTSALFLMTSRVVQDKVLDEFRGTQAELISTNLSKEQEDKLREVFAEEHENV</sequence>
<dbReference type="Proteomes" id="UP001500325">
    <property type="component" value="Unassembled WGS sequence"/>
</dbReference>
<evidence type="ECO:0000313" key="3">
    <source>
        <dbReference type="Proteomes" id="UP001500325"/>
    </source>
</evidence>
<evidence type="ECO:0000313" key="2">
    <source>
        <dbReference type="EMBL" id="GAA4714867.1"/>
    </source>
</evidence>
<feature type="transmembrane region" description="Helical" evidence="1">
    <location>
        <begin position="66"/>
        <end position="93"/>
    </location>
</feature>
<accession>A0ABP8XWU0</accession>
<keyword evidence="1" id="KW-0472">Membrane</keyword>
<proteinExistence type="predicted"/>